<gene>
    <name evidence="1" type="ORF">HNQ77_004259</name>
</gene>
<sequence length="84" mass="9004">MATNESADVICEVCGHQYKLYFARPSRTERAEAIAKVTEALAEHHAQGDDQSVHPAKPFNVPEWSGRAEWSAAALLGGAPTLAA</sequence>
<dbReference type="Proteomes" id="UP000538666">
    <property type="component" value="Unassembled WGS sequence"/>
</dbReference>
<comment type="caution">
    <text evidence="1">The sequence shown here is derived from an EMBL/GenBank/DDBJ whole genome shotgun (WGS) entry which is preliminary data.</text>
</comment>
<reference evidence="1 2" key="1">
    <citation type="submission" date="2020-08" db="EMBL/GenBank/DDBJ databases">
        <title>Genomic Encyclopedia of Type Strains, Phase IV (KMG-IV): sequencing the most valuable type-strain genomes for metagenomic binning, comparative biology and taxonomic classification.</title>
        <authorList>
            <person name="Goeker M."/>
        </authorList>
    </citation>
    <scope>NUCLEOTIDE SEQUENCE [LARGE SCALE GENOMIC DNA]</scope>
    <source>
        <strain evidence="1 2">DSM 103733</strain>
    </source>
</reference>
<evidence type="ECO:0000313" key="1">
    <source>
        <dbReference type="EMBL" id="MBB6146287.1"/>
    </source>
</evidence>
<dbReference type="OrthoDB" id="122395at2"/>
<dbReference type="EMBL" id="JACHEK010000009">
    <property type="protein sequence ID" value="MBB6146287.1"/>
    <property type="molecule type" value="Genomic_DNA"/>
</dbReference>
<keyword evidence="2" id="KW-1185">Reference proteome</keyword>
<accession>A0A841K115</accession>
<protein>
    <submittedName>
        <fullName evidence="1">Uncharacterized protein</fullName>
    </submittedName>
</protein>
<dbReference type="RefSeq" id="WP_156185803.1">
    <property type="nucleotide sequence ID" value="NZ_JACHEK010000009.1"/>
</dbReference>
<proteinExistence type="predicted"/>
<evidence type="ECO:0000313" key="2">
    <source>
        <dbReference type="Proteomes" id="UP000538666"/>
    </source>
</evidence>
<dbReference type="AlphaFoldDB" id="A0A841K115"/>
<organism evidence="1 2">
    <name type="scientific">Silvibacterium bohemicum</name>
    <dbReference type="NCBI Taxonomy" id="1577686"/>
    <lineage>
        <taxon>Bacteria</taxon>
        <taxon>Pseudomonadati</taxon>
        <taxon>Acidobacteriota</taxon>
        <taxon>Terriglobia</taxon>
        <taxon>Terriglobales</taxon>
        <taxon>Acidobacteriaceae</taxon>
        <taxon>Silvibacterium</taxon>
    </lineage>
</organism>
<name>A0A841K115_9BACT</name>